<evidence type="ECO:0000256" key="4">
    <source>
        <dbReference type="SAM" id="Phobius"/>
    </source>
</evidence>
<dbReference type="SMART" id="SM00342">
    <property type="entry name" value="HTH_ARAC"/>
    <property type="match status" value="1"/>
</dbReference>
<protein>
    <submittedName>
        <fullName evidence="6">Helix-turn-helix domain-containing protein</fullName>
    </submittedName>
</protein>
<keyword evidence="4" id="KW-1133">Transmembrane helix</keyword>
<keyword evidence="2" id="KW-0238">DNA-binding</keyword>
<dbReference type="EMBL" id="CP032157">
    <property type="protein sequence ID" value="AXY76356.1"/>
    <property type="molecule type" value="Genomic_DNA"/>
</dbReference>
<feature type="transmembrane region" description="Helical" evidence="4">
    <location>
        <begin position="134"/>
        <end position="154"/>
    </location>
</feature>
<sequence>MNDSNYILFFLGILGAFNGIILGIYLLFLTRKKSIPNYFLGCLLLALSIRIGKSVFVHFNPGLAKIYLQIGLSGCFLIGPMLYYFVKSTIEQPTQLPRKWKVQIGILLGIMLLGGILFPYASNSLLWNKYIIRGIYLVWLAYIIVSIIASKHLFAKLFNRKAAVRRSLKVPEKWLLTIVGANMVIALSFFLAAVLPHPCNIYFSGSLIFSFILYTVIIVLLKRKKPDEVLYPAQARNPIKKVNDDNTAAVLGKLEQVMAEQEMYKNPNLTLSELAKAVNISSHQLSQLLNDTVGKNFTSYINEYRINKACAMIAANHPFSLEAIGYEVGFNSKSTFYTSFRKLKATTPSLYKENLAKTGSL</sequence>
<keyword evidence="3" id="KW-0804">Transcription</keyword>
<dbReference type="GO" id="GO:0043565">
    <property type="term" value="F:sequence-specific DNA binding"/>
    <property type="evidence" value="ECO:0007669"/>
    <property type="project" value="InterPro"/>
</dbReference>
<keyword evidence="4" id="KW-0472">Membrane</keyword>
<dbReference type="AlphaFoldDB" id="A0A3B7MTQ6"/>
<evidence type="ECO:0000256" key="1">
    <source>
        <dbReference type="ARBA" id="ARBA00023015"/>
    </source>
</evidence>
<dbReference type="OrthoDB" id="6283866at2"/>
<feature type="transmembrane region" description="Helical" evidence="4">
    <location>
        <begin position="201"/>
        <end position="221"/>
    </location>
</feature>
<dbReference type="SUPFAM" id="SSF46689">
    <property type="entry name" value="Homeodomain-like"/>
    <property type="match status" value="1"/>
</dbReference>
<organism evidence="6 7">
    <name type="scientific">Paraflavitalea soli</name>
    <dbReference type="NCBI Taxonomy" id="2315862"/>
    <lineage>
        <taxon>Bacteria</taxon>
        <taxon>Pseudomonadati</taxon>
        <taxon>Bacteroidota</taxon>
        <taxon>Chitinophagia</taxon>
        <taxon>Chitinophagales</taxon>
        <taxon>Chitinophagaceae</taxon>
        <taxon>Paraflavitalea</taxon>
    </lineage>
</organism>
<feature type="transmembrane region" description="Helical" evidence="4">
    <location>
        <begin position="40"/>
        <end position="60"/>
    </location>
</feature>
<gene>
    <name evidence="6" type="ORF">D3H65_21200</name>
</gene>
<feature type="domain" description="HTH araC/xylS-type" evidence="5">
    <location>
        <begin position="248"/>
        <end position="354"/>
    </location>
</feature>
<proteinExistence type="predicted"/>
<dbReference type="KEGG" id="pseg:D3H65_21200"/>
<evidence type="ECO:0000256" key="3">
    <source>
        <dbReference type="ARBA" id="ARBA00023163"/>
    </source>
</evidence>
<feature type="transmembrane region" description="Helical" evidence="4">
    <location>
        <begin position="102"/>
        <end position="122"/>
    </location>
</feature>
<dbReference type="Pfam" id="PF12833">
    <property type="entry name" value="HTH_18"/>
    <property type="match status" value="1"/>
</dbReference>
<dbReference type="PROSITE" id="PS01124">
    <property type="entry name" value="HTH_ARAC_FAMILY_2"/>
    <property type="match status" value="1"/>
</dbReference>
<keyword evidence="4" id="KW-0812">Transmembrane</keyword>
<reference evidence="6 7" key="1">
    <citation type="submission" date="2018-09" db="EMBL/GenBank/DDBJ databases">
        <title>Genome sequencing of strain 6GH32-13.</title>
        <authorList>
            <person name="Weon H.-Y."/>
            <person name="Heo J."/>
            <person name="Kwon S.-W."/>
        </authorList>
    </citation>
    <scope>NUCLEOTIDE SEQUENCE [LARGE SCALE GENOMIC DNA]</scope>
    <source>
        <strain evidence="6 7">5GH32-13</strain>
    </source>
</reference>
<feature type="transmembrane region" description="Helical" evidence="4">
    <location>
        <begin position="174"/>
        <end position="195"/>
    </location>
</feature>
<dbReference type="PANTHER" id="PTHR43280">
    <property type="entry name" value="ARAC-FAMILY TRANSCRIPTIONAL REGULATOR"/>
    <property type="match status" value="1"/>
</dbReference>
<evidence type="ECO:0000256" key="2">
    <source>
        <dbReference type="ARBA" id="ARBA00023125"/>
    </source>
</evidence>
<dbReference type="InterPro" id="IPR018060">
    <property type="entry name" value="HTH_AraC"/>
</dbReference>
<evidence type="ECO:0000313" key="7">
    <source>
        <dbReference type="Proteomes" id="UP000263900"/>
    </source>
</evidence>
<dbReference type="Proteomes" id="UP000263900">
    <property type="component" value="Chromosome"/>
</dbReference>
<dbReference type="PANTHER" id="PTHR43280:SF29">
    <property type="entry name" value="ARAC-FAMILY TRANSCRIPTIONAL REGULATOR"/>
    <property type="match status" value="1"/>
</dbReference>
<dbReference type="InterPro" id="IPR009057">
    <property type="entry name" value="Homeodomain-like_sf"/>
</dbReference>
<dbReference type="PROSITE" id="PS00041">
    <property type="entry name" value="HTH_ARAC_FAMILY_1"/>
    <property type="match status" value="1"/>
</dbReference>
<keyword evidence="7" id="KW-1185">Reference proteome</keyword>
<dbReference type="Gene3D" id="1.10.10.60">
    <property type="entry name" value="Homeodomain-like"/>
    <property type="match status" value="2"/>
</dbReference>
<dbReference type="GO" id="GO:0003700">
    <property type="term" value="F:DNA-binding transcription factor activity"/>
    <property type="evidence" value="ECO:0007669"/>
    <property type="project" value="InterPro"/>
</dbReference>
<accession>A0A3B7MTQ6</accession>
<feature type="transmembrane region" description="Helical" evidence="4">
    <location>
        <begin position="6"/>
        <end position="28"/>
    </location>
</feature>
<evidence type="ECO:0000259" key="5">
    <source>
        <dbReference type="PROSITE" id="PS01124"/>
    </source>
</evidence>
<dbReference type="InterPro" id="IPR018062">
    <property type="entry name" value="HTH_AraC-typ_CS"/>
</dbReference>
<evidence type="ECO:0000313" key="6">
    <source>
        <dbReference type="EMBL" id="AXY76356.1"/>
    </source>
</evidence>
<name>A0A3B7MTQ6_9BACT</name>
<feature type="transmembrane region" description="Helical" evidence="4">
    <location>
        <begin position="66"/>
        <end position="86"/>
    </location>
</feature>
<keyword evidence="1" id="KW-0805">Transcription regulation</keyword>